<dbReference type="GO" id="GO:0003824">
    <property type="term" value="F:catalytic activity"/>
    <property type="evidence" value="ECO:0007669"/>
    <property type="project" value="InterPro"/>
</dbReference>
<gene>
    <name evidence="4" type="ORF">BE15_13260</name>
</gene>
<feature type="domain" description="Carbamoyltransferase C-terminal" evidence="3">
    <location>
        <begin position="389"/>
        <end position="561"/>
    </location>
</feature>
<dbReference type="PANTHER" id="PTHR34847">
    <property type="entry name" value="NODULATION PROTEIN U"/>
    <property type="match status" value="1"/>
</dbReference>
<evidence type="ECO:0000259" key="2">
    <source>
        <dbReference type="Pfam" id="PF02543"/>
    </source>
</evidence>
<dbReference type="OrthoDB" id="9780777at2"/>
<organism evidence="4 5">
    <name type="scientific">Sorangium cellulosum</name>
    <name type="common">Polyangium cellulosum</name>
    <dbReference type="NCBI Taxonomy" id="56"/>
    <lineage>
        <taxon>Bacteria</taxon>
        <taxon>Pseudomonadati</taxon>
        <taxon>Myxococcota</taxon>
        <taxon>Polyangia</taxon>
        <taxon>Polyangiales</taxon>
        <taxon>Polyangiaceae</taxon>
        <taxon>Sorangium</taxon>
    </lineage>
</organism>
<accession>A0A150QT84</accession>
<dbReference type="Gene3D" id="3.90.870.20">
    <property type="entry name" value="Carbamoyltransferase, C-terminal domain"/>
    <property type="match status" value="1"/>
</dbReference>
<dbReference type="AlphaFoldDB" id="A0A150QT84"/>
<dbReference type="InterPro" id="IPR038152">
    <property type="entry name" value="Carbam_trans_C_sf"/>
</dbReference>
<dbReference type="InterPro" id="IPR043129">
    <property type="entry name" value="ATPase_NBD"/>
</dbReference>
<dbReference type="RefSeq" id="WP_061607427.1">
    <property type="nucleotide sequence ID" value="NZ_JEMA01000373.1"/>
</dbReference>
<feature type="domain" description="Carbamoyltransferase" evidence="2">
    <location>
        <begin position="23"/>
        <end position="335"/>
    </location>
</feature>
<comment type="caution">
    <text evidence="4">The sequence shown here is derived from an EMBL/GenBank/DDBJ whole genome shotgun (WGS) entry which is preliminary data.</text>
</comment>
<dbReference type="PANTHER" id="PTHR34847:SF1">
    <property type="entry name" value="NODULATION PROTEIN U"/>
    <property type="match status" value="1"/>
</dbReference>
<sequence length="667" mass="72690">MLTLGLSGGLSFAHEEMYDIPQSFTHDGAAVLVDDGEIVAGIEEERLNRIKHSNKFPIEATRFCLARRGVSIDDVDRIAFYASEEYCNALLGRVRLLTGGALPRIDARTLLAAKLGQGLGRPIARDKIVFVPHHQAHAASTYLLSGYDDSLIVAIDGSGDFLSGLVAVGSGDRIDVLSTIPESKSLGNFYVSVISLLGYGVFDEYKVMGLAPYGDPATFRAQMSALYTLLPDGDYEVHRDRVGALAQVIEVRRKGGPFTQQHRDVAASLQEALETIVLHVLRHLREATGKTRLCLAGGVAHNCTMNGKILYSGMFERVFVQPAAHDAGCALGAALHVTLAEGALKTRRRLEHVSWGSDVGGEAEIDSELSGWSRFVRHERAADLPARVADVIAAGAAVGWAQGGSEFGPRALGQRSILADPRPAANKDLVNAMVKKREAYRPFAPAVLAEDAREYFELPPGEDEFPFMIFVMKVREDKRDVLGATTHVDGTARVQTVSERSSPRFWSLLKAFKDRTGVPVLLNTSFNNNVEPIVDSAHDVVTSFLTTGLHYLAIGDFFVEKRPWTWEDLATLALEIPRHVRVDQIRRFVAMDRAATVFELRNTYDAGTRVGVSPDVGEALVRADGARSIGELLGEAGAGDPARMQKAVLEIEGLWSQRLVCLRPRAA</sequence>
<reference evidence="4 5" key="1">
    <citation type="submission" date="2014-02" db="EMBL/GenBank/DDBJ databases">
        <title>The small core and large imbalanced accessory genome model reveals a collaborative survival strategy of Sorangium cellulosum strains in nature.</title>
        <authorList>
            <person name="Han K."/>
            <person name="Peng R."/>
            <person name="Blom J."/>
            <person name="Li Y.-Z."/>
        </authorList>
    </citation>
    <scope>NUCLEOTIDE SEQUENCE [LARGE SCALE GENOMIC DNA]</scope>
    <source>
        <strain evidence="4 5">So0008-312</strain>
    </source>
</reference>
<evidence type="ECO:0000256" key="1">
    <source>
        <dbReference type="ARBA" id="ARBA00006129"/>
    </source>
</evidence>
<dbReference type="Gene3D" id="3.30.420.40">
    <property type="match status" value="2"/>
</dbReference>
<dbReference type="InterPro" id="IPR051338">
    <property type="entry name" value="NodU/CmcH_Carbamoyltrnsfr"/>
</dbReference>
<evidence type="ECO:0000313" key="5">
    <source>
        <dbReference type="Proteomes" id="UP000075260"/>
    </source>
</evidence>
<dbReference type="InterPro" id="IPR003696">
    <property type="entry name" value="Carbtransf_dom"/>
</dbReference>
<dbReference type="CDD" id="cd24099">
    <property type="entry name" value="ASKHA_NBD_NovN-like_N"/>
    <property type="match status" value="1"/>
</dbReference>
<protein>
    <submittedName>
        <fullName evidence="4">Nodulation protein</fullName>
    </submittedName>
</protein>
<dbReference type="Pfam" id="PF02543">
    <property type="entry name" value="Carbam_trans_N"/>
    <property type="match status" value="1"/>
</dbReference>
<dbReference type="Proteomes" id="UP000075260">
    <property type="component" value="Unassembled WGS sequence"/>
</dbReference>
<dbReference type="SUPFAM" id="SSF53067">
    <property type="entry name" value="Actin-like ATPase domain"/>
    <property type="match status" value="1"/>
</dbReference>
<dbReference type="Pfam" id="PF16861">
    <property type="entry name" value="Carbam_trans_C"/>
    <property type="match status" value="1"/>
</dbReference>
<evidence type="ECO:0000259" key="3">
    <source>
        <dbReference type="Pfam" id="PF16861"/>
    </source>
</evidence>
<evidence type="ECO:0000313" key="4">
    <source>
        <dbReference type="EMBL" id="KYF70778.1"/>
    </source>
</evidence>
<proteinExistence type="inferred from homology"/>
<dbReference type="InterPro" id="IPR031730">
    <property type="entry name" value="Carbam_trans_C"/>
</dbReference>
<comment type="similarity">
    <text evidence="1">Belongs to the NodU/CmcH family.</text>
</comment>
<dbReference type="EMBL" id="JEMA01000373">
    <property type="protein sequence ID" value="KYF70778.1"/>
    <property type="molecule type" value="Genomic_DNA"/>
</dbReference>
<name>A0A150QT84_SORCE</name>